<dbReference type="InterPro" id="IPR005650">
    <property type="entry name" value="BlaI_family"/>
</dbReference>
<organism evidence="5">
    <name type="scientific">uncultured marine bacterium PPT_M1</name>
    <dbReference type="NCBI Taxonomy" id="1381396"/>
    <lineage>
        <taxon>Bacteria</taxon>
        <taxon>environmental samples</taxon>
    </lineage>
</organism>
<dbReference type="InterPro" id="IPR036388">
    <property type="entry name" value="WH-like_DNA-bd_sf"/>
</dbReference>
<evidence type="ECO:0000256" key="2">
    <source>
        <dbReference type="ARBA" id="ARBA00023015"/>
    </source>
</evidence>
<dbReference type="Gene3D" id="1.10.10.10">
    <property type="entry name" value="Winged helix-like DNA-binding domain superfamily/Winged helix DNA-binding domain"/>
    <property type="match status" value="1"/>
</dbReference>
<keyword evidence="2" id="KW-0805">Transcription regulation</keyword>
<dbReference type="GO" id="GO:0003677">
    <property type="term" value="F:DNA binding"/>
    <property type="evidence" value="ECO:0007669"/>
    <property type="project" value="UniProtKB-KW"/>
</dbReference>
<dbReference type="AlphaFoldDB" id="A0A067XRQ9"/>
<comment type="similarity">
    <text evidence="1">Belongs to the BlaI transcriptional regulatory family.</text>
</comment>
<proteinExistence type="inferred from homology"/>
<protein>
    <submittedName>
        <fullName evidence="5">CopY family transcriptional repressor</fullName>
    </submittedName>
</protein>
<dbReference type="InterPro" id="IPR036390">
    <property type="entry name" value="WH_DNA-bd_sf"/>
</dbReference>
<evidence type="ECO:0000256" key="3">
    <source>
        <dbReference type="ARBA" id="ARBA00023125"/>
    </source>
</evidence>
<reference evidence="5" key="1">
    <citation type="submission" date="2013-03" db="EMBL/GenBank/DDBJ databases">
        <authorList>
            <person name="Tan H."/>
            <person name="Mooij M.J."/>
            <person name="Barret M."/>
            <person name="O'Gara F."/>
        </authorList>
    </citation>
    <scope>NUCLEOTIDE SEQUENCE</scope>
</reference>
<dbReference type="GO" id="GO:0045892">
    <property type="term" value="P:negative regulation of DNA-templated transcription"/>
    <property type="evidence" value="ECO:0007669"/>
    <property type="project" value="InterPro"/>
</dbReference>
<evidence type="ECO:0000313" key="5">
    <source>
        <dbReference type="EMBL" id="AGT45853.1"/>
    </source>
</evidence>
<sequence length="153" mass="17417">MAKTLRKAIEILPHSTQTNVRQCRGPQDLSRLELECMKAIWLRHAQTVSDVQESLLPLRPLAYTTVLTILDRLSRKGAVSRVKQGKAYVYAPSLSFELSRQEALTELLHSYFEGSRERLIEYLETGAVSVRQEPSQIHSPRLKNSADLQECLL</sequence>
<keyword evidence="3" id="KW-0238">DNA-binding</keyword>
<gene>
    <name evidence="5" type="ORF">PPT_M1_08</name>
</gene>
<accession>A0A067XRQ9</accession>
<name>A0A067XRQ9_9BACT</name>
<dbReference type="SUPFAM" id="SSF46785">
    <property type="entry name" value="Winged helix' DNA-binding domain"/>
    <property type="match status" value="1"/>
</dbReference>
<dbReference type="Pfam" id="PF03965">
    <property type="entry name" value="Penicillinase_R"/>
    <property type="match status" value="1"/>
</dbReference>
<evidence type="ECO:0000256" key="1">
    <source>
        <dbReference type="ARBA" id="ARBA00011046"/>
    </source>
</evidence>
<dbReference type="EMBL" id="KC770997">
    <property type="protein sequence ID" value="AGT45853.1"/>
    <property type="molecule type" value="Genomic_DNA"/>
</dbReference>
<keyword evidence="4" id="KW-0804">Transcription</keyword>
<evidence type="ECO:0000256" key="4">
    <source>
        <dbReference type="ARBA" id="ARBA00023163"/>
    </source>
</evidence>